<feature type="domain" description="DUF1980" evidence="2">
    <location>
        <begin position="161"/>
        <end position="245"/>
    </location>
</feature>
<comment type="caution">
    <text evidence="3">The sequence shown here is derived from an EMBL/GenBank/DDBJ whole genome shotgun (WGS) entry which is preliminary data.</text>
</comment>
<evidence type="ECO:0000259" key="2">
    <source>
        <dbReference type="Pfam" id="PF21537"/>
    </source>
</evidence>
<dbReference type="InterPro" id="IPR015402">
    <property type="entry name" value="DUF1980"/>
</dbReference>
<protein>
    <submittedName>
        <fullName evidence="3">TIGR03943 family protein</fullName>
    </submittedName>
</protein>
<feature type="transmembrane region" description="Helical" evidence="1">
    <location>
        <begin position="38"/>
        <end position="58"/>
    </location>
</feature>
<organism evidence="3 4">
    <name type="scientific">Actinomadura craniellae</name>
    <dbReference type="NCBI Taxonomy" id="2231787"/>
    <lineage>
        <taxon>Bacteria</taxon>
        <taxon>Bacillati</taxon>
        <taxon>Actinomycetota</taxon>
        <taxon>Actinomycetes</taxon>
        <taxon>Streptosporangiales</taxon>
        <taxon>Thermomonosporaceae</taxon>
        <taxon>Actinomadura</taxon>
    </lineage>
</organism>
<dbReference type="Pfam" id="PF21537">
    <property type="entry name" value="DUF1980_C"/>
    <property type="match status" value="1"/>
</dbReference>
<dbReference type="InterPro" id="IPR048447">
    <property type="entry name" value="DUF1980_C"/>
</dbReference>
<accession>A0A365HAF0</accession>
<evidence type="ECO:0000313" key="4">
    <source>
        <dbReference type="Proteomes" id="UP000251891"/>
    </source>
</evidence>
<dbReference type="Proteomes" id="UP000251891">
    <property type="component" value="Unassembled WGS sequence"/>
</dbReference>
<keyword evidence="1" id="KW-0472">Membrane</keyword>
<sequence>MGAVVTKSAQNLLLITLGAATLWITVATDEYLNYVKPWFRWALIAAAVAVVVLGAAGLRREWHDADDHDDHGHDDHGHHGPRVAWLLCLPALGIFLIAPPALGSFTADRNSTRTAAPPAPDEGYGALRPTGGPLAMTISEFIGRSFEAQTGDPGTLRGIPVQLSGFAAPRPQGEGWYLTRLRMACCAGDAIPMRVIVHGAARPKTDTWVSVVGTWMPPTAGAPVTGVHEVRAQHTRPIKKPKNQYE</sequence>
<gene>
    <name evidence="3" type="ORF">DPM19_03840</name>
</gene>
<feature type="transmembrane region" description="Helical" evidence="1">
    <location>
        <begin position="83"/>
        <end position="102"/>
    </location>
</feature>
<name>A0A365HAF0_9ACTN</name>
<reference evidence="3 4" key="1">
    <citation type="submission" date="2018-06" db="EMBL/GenBank/DDBJ databases">
        <title>Actinomadura craniellae sp. nov. isolated from marine sponge Craniella sp.</title>
        <authorList>
            <person name="Li L."/>
            <person name="Xu Q.H."/>
            <person name="Lin H.W."/>
            <person name="Lu Y.H."/>
        </authorList>
    </citation>
    <scope>NUCLEOTIDE SEQUENCE [LARGE SCALE GENOMIC DNA]</scope>
    <source>
        <strain evidence="3 4">LHW63021</strain>
    </source>
</reference>
<keyword evidence="1" id="KW-0812">Transmembrane</keyword>
<dbReference type="EMBL" id="QLYX01000002">
    <property type="protein sequence ID" value="RAY16075.1"/>
    <property type="molecule type" value="Genomic_DNA"/>
</dbReference>
<evidence type="ECO:0000313" key="3">
    <source>
        <dbReference type="EMBL" id="RAY16075.1"/>
    </source>
</evidence>
<evidence type="ECO:0000256" key="1">
    <source>
        <dbReference type="SAM" id="Phobius"/>
    </source>
</evidence>
<proteinExistence type="predicted"/>
<dbReference type="NCBIfam" id="TIGR03943">
    <property type="entry name" value="TIGR03943 family putative permease subunit"/>
    <property type="match status" value="1"/>
</dbReference>
<keyword evidence="4" id="KW-1185">Reference proteome</keyword>
<keyword evidence="1" id="KW-1133">Transmembrane helix</keyword>
<dbReference type="AlphaFoldDB" id="A0A365HAF0"/>